<evidence type="ECO:0000313" key="8">
    <source>
        <dbReference type="EMBL" id="QHS99376.1"/>
    </source>
</evidence>
<keyword evidence="3" id="KW-0489">Methyltransferase</keyword>
<dbReference type="InterPro" id="IPR002941">
    <property type="entry name" value="DNA_methylase_N4/N6"/>
</dbReference>
<evidence type="ECO:0000259" key="7">
    <source>
        <dbReference type="PROSITE" id="PS50157"/>
    </source>
</evidence>
<evidence type="ECO:0000256" key="2">
    <source>
        <dbReference type="ARBA" id="ARBA00011900"/>
    </source>
</evidence>
<dbReference type="AlphaFoldDB" id="A0A6C0C4T7"/>
<dbReference type="PRINTS" id="PR00508">
    <property type="entry name" value="S21N4MTFRASE"/>
</dbReference>
<dbReference type="InterPro" id="IPR002052">
    <property type="entry name" value="DNA_methylase_N6_adenine_CS"/>
</dbReference>
<dbReference type="GO" id="GO:0032259">
    <property type="term" value="P:methylation"/>
    <property type="evidence" value="ECO:0007669"/>
    <property type="project" value="UniProtKB-KW"/>
</dbReference>
<dbReference type="Gene3D" id="3.40.50.150">
    <property type="entry name" value="Vaccinia Virus protein VP39"/>
    <property type="match status" value="2"/>
</dbReference>
<evidence type="ECO:0000256" key="6">
    <source>
        <dbReference type="ARBA" id="ARBA00047942"/>
    </source>
</evidence>
<dbReference type="InterPro" id="IPR013087">
    <property type="entry name" value="Znf_C2H2_type"/>
</dbReference>
<dbReference type="InterPro" id="IPR001091">
    <property type="entry name" value="RM_Methyltransferase"/>
</dbReference>
<evidence type="ECO:0000256" key="3">
    <source>
        <dbReference type="ARBA" id="ARBA00022603"/>
    </source>
</evidence>
<reference evidence="8" key="1">
    <citation type="journal article" date="2020" name="Nature">
        <title>Giant virus diversity and host interactions through global metagenomics.</title>
        <authorList>
            <person name="Schulz F."/>
            <person name="Roux S."/>
            <person name="Paez-Espino D."/>
            <person name="Jungbluth S."/>
            <person name="Walsh D.A."/>
            <person name="Denef V.J."/>
            <person name="McMahon K.D."/>
            <person name="Konstantinidis K.T."/>
            <person name="Eloe-Fadrosh E.A."/>
            <person name="Kyrpides N.C."/>
            <person name="Woyke T."/>
        </authorList>
    </citation>
    <scope>NUCLEOTIDE SEQUENCE</scope>
    <source>
        <strain evidence="8">GVMAG-M-3300020185-33</strain>
    </source>
</reference>
<dbReference type="PROSITE" id="PS50157">
    <property type="entry name" value="ZINC_FINGER_C2H2_2"/>
    <property type="match status" value="1"/>
</dbReference>
<keyword evidence="5" id="KW-0949">S-adenosyl-L-methionine</keyword>
<comment type="similarity">
    <text evidence="1">Belongs to the N(4)/N(6)-methyltransferase family.</text>
</comment>
<dbReference type="GO" id="GO:0003677">
    <property type="term" value="F:DNA binding"/>
    <property type="evidence" value="ECO:0007669"/>
    <property type="project" value="InterPro"/>
</dbReference>
<dbReference type="InterPro" id="IPR012327">
    <property type="entry name" value="MeTrfase_D12"/>
</dbReference>
<dbReference type="Pfam" id="PF02086">
    <property type="entry name" value="MethyltransfD12"/>
    <property type="match status" value="1"/>
</dbReference>
<dbReference type="Pfam" id="PF01555">
    <property type="entry name" value="N6_N4_Mtase"/>
    <property type="match status" value="1"/>
</dbReference>
<evidence type="ECO:0000256" key="4">
    <source>
        <dbReference type="ARBA" id="ARBA00022679"/>
    </source>
</evidence>
<dbReference type="EMBL" id="MN739340">
    <property type="protein sequence ID" value="QHS99376.1"/>
    <property type="molecule type" value="Genomic_DNA"/>
</dbReference>
<feature type="domain" description="C2H2-type" evidence="7">
    <location>
        <begin position="4"/>
        <end position="23"/>
    </location>
</feature>
<dbReference type="InterPro" id="IPR029063">
    <property type="entry name" value="SAM-dependent_MTases_sf"/>
</dbReference>
<dbReference type="GO" id="GO:0008170">
    <property type="term" value="F:N-methyltransferase activity"/>
    <property type="evidence" value="ECO:0007669"/>
    <property type="project" value="InterPro"/>
</dbReference>
<dbReference type="PROSITE" id="PS00092">
    <property type="entry name" value="N6_MTASE"/>
    <property type="match status" value="1"/>
</dbReference>
<name>A0A6C0C4T7_9ZZZZ</name>
<dbReference type="SUPFAM" id="SSF53335">
    <property type="entry name" value="S-adenosyl-L-methionine-dependent methyltransferases"/>
    <property type="match status" value="2"/>
</dbReference>
<protein>
    <recommendedName>
        <fullName evidence="2">site-specific DNA-methyltransferase (adenine-specific)</fullName>
        <ecNumber evidence="2">2.1.1.72</ecNumber>
    </recommendedName>
</protein>
<organism evidence="8">
    <name type="scientific">viral metagenome</name>
    <dbReference type="NCBI Taxonomy" id="1070528"/>
    <lineage>
        <taxon>unclassified sequences</taxon>
        <taxon>metagenomes</taxon>
        <taxon>organismal metagenomes</taxon>
    </lineage>
</organism>
<dbReference type="GO" id="GO:0009307">
    <property type="term" value="P:DNA restriction-modification system"/>
    <property type="evidence" value="ECO:0007669"/>
    <property type="project" value="InterPro"/>
</dbReference>
<accession>A0A6C0C4T7</accession>
<dbReference type="EC" id="2.1.1.72" evidence="2"/>
<dbReference type="GO" id="GO:0009007">
    <property type="term" value="F:site-specific DNA-methyltransferase (adenine-specific) activity"/>
    <property type="evidence" value="ECO:0007669"/>
    <property type="project" value="UniProtKB-EC"/>
</dbReference>
<comment type="catalytic activity">
    <reaction evidence="6">
        <text>a 2'-deoxyadenosine in DNA + S-adenosyl-L-methionine = an N(6)-methyl-2'-deoxyadenosine in DNA + S-adenosyl-L-homocysteine + H(+)</text>
        <dbReference type="Rhea" id="RHEA:15197"/>
        <dbReference type="Rhea" id="RHEA-COMP:12418"/>
        <dbReference type="Rhea" id="RHEA-COMP:12419"/>
        <dbReference type="ChEBI" id="CHEBI:15378"/>
        <dbReference type="ChEBI" id="CHEBI:57856"/>
        <dbReference type="ChEBI" id="CHEBI:59789"/>
        <dbReference type="ChEBI" id="CHEBI:90615"/>
        <dbReference type="ChEBI" id="CHEBI:90616"/>
        <dbReference type="EC" id="2.1.1.72"/>
    </reaction>
</comment>
<evidence type="ECO:0000256" key="5">
    <source>
        <dbReference type="ARBA" id="ARBA00022691"/>
    </source>
</evidence>
<proteinExistence type="inferred from homology"/>
<sequence length="680" mass="78904">MPKYTCERCLKEFSQKSHYTKHQNKKIPCQDNKGKIEEVVDNIINKKLISNNTENNIINTMTSIKTMRYLGNKTDHLEFIESVLDIYKGKLEPTLFDGFGGTGSVTQYFNQKGYNVTSNDINDYSYKLCFSRNNIILTDLTFNGLKMNINNVLNHLNTCKKKGFIYENYSPNSSCKYERKYFTNDNAEIIDGIRCQIEEWYKSKNITQKEYIHLIAILIETASLYSNIPGTYGAFLKNWDSRALKTLTLNMEIHKKLLSHNNNANKTYNSDIRDIIKKVKSCDFMYLDPPYNERDYASYYHVLETISKYDNPDLKDNKTGTKKKITKSNWCRKSSVINELEYVIKNSNAKVVLLSYNNEGIMKEEDIKKIFEKYGIYSNQKKEVKRFKCNKTENSVVVYEYIHILERIPTIEELPTIEEIPVVDYDVLTTTTPHGYISNICCLEGMTKIPPKSIDLICCDLPYGLTECKWDTPIDLDKLWKLYNNILKDNGTIILFGKQPFTSRLVASNYKMFKYSLVWQKSKPGGFAQAPYKVLCEHEDILVFTYGKTTKNSKNRMTYNPQGTIACNIIMKGKTGTTEHRKGRKTQKDYVQTTTNYPRSILKFNNEGKVKHPTQKPLLLIENLIKTFSNENEVVLDNCMGSGTTAIACIKNNRKYIGFEMDTKYFEICKERITDLEKDE</sequence>
<evidence type="ECO:0000256" key="1">
    <source>
        <dbReference type="ARBA" id="ARBA00006594"/>
    </source>
</evidence>
<keyword evidence="4" id="KW-0808">Transferase</keyword>